<dbReference type="EMBL" id="CP042425">
    <property type="protein sequence ID" value="QEL19147.1"/>
    <property type="molecule type" value="Genomic_DNA"/>
</dbReference>
<dbReference type="PROSITE" id="PS50966">
    <property type="entry name" value="ZF_SWIM"/>
    <property type="match status" value="1"/>
</dbReference>
<feature type="domain" description="SWIM-type" evidence="2">
    <location>
        <begin position="72"/>
        <end position="106"/>
    </location>
</feature>
<dbReference type="InterPro" id="IPR007527">
    <property type="entry name" value="Znf_SWIM"/>
</dbReference>
<keyword evidence="1" id="KW-0479">Metal-binding</keyword>
<dbReference type="RefSeq" id="WP_149113579.1">
    <property type="nucleotide sequence ID" value="NZ_CP042425.1"/>
</dbReference>
<accession>A0A5C1ALT6</accession>
<dbReference type="Proteomes" id="UP000324974">
    <property type="component" value="Chromosome"/>
</dbReference>
<evidence type="ECO:0000259" key="2">
    <source>
        <dbReference type="PROSITE" id="PS50966"/>
    </source>
</evidence>
<organism evidence="3 4">
    <name type="scientific">Limnoglobus roseus</name>
    <dbReference type="NCBI Taxonomy" id="2598579"/>
    <lineage>
        <taxon>Bacteria</taxon>
        <taxon>Pseudomonadati</taxon>
        <taxon>Planctomycetota</taxon>
        <taxon>Planctomycetia</taxon>
        <taxon>Gemmatales</taxon>
        <taxon>Gemmataceae</taxon>
        <taxon>Limnoglobus</taxon>
    </lineage>
</organism>
<dbReference type="KEGG" id="lrs:PX52LOC_06205"/>
<sequence>MCNALALTVGSLPASKTHKSGRRWAFLPSSDLASPSLGTLTIVQSKRDTVSYSVAVEDHQVLFAKADGSEVYGVNLKAGRPVRCSCTGFHFAKKCKHLDAAVEMIADGVLDVCHA</sequence>
<evidence type="ECO:0000313" key="4">
    <source>
        <dbReference type="Proteomes" id="UP000324974"/>
    </source>
</evidence>
<dbReference type="AlphaFoldDB" id="A0A5C1ALT6"/>
<keyword evidence="1" id="KW-0862">Zinc</keyword>
<name>A0A5C1ALT6_9BACT</name>
<gene>
    <name evidence="3" type="ORF">PX52LOC_06205</name>
</gene>
<protein>
    <recommendedName>
        <fullName evidence="2">SWIM-type domain-containing protein</fullName>
    </recommendedName>
</protein>
<evidence type="ECO:0000256" key="1">
    <source>
        <dbReference type="PROSITE-ProRule" id="PRU00325"/>
    </source>
</evidence>
<dbReference type="GO" id="GO:0008270">
    <property type="term" value="F:zinc ion binding"/>
    <property type="evidence" value="ECO:0007669"/>
    <property type="project" value="UniProtKB-KW"/>
</dbReference>
<proteinExistence type="predicted"/>
<evidence type="ECO:0000313" key="3">
    <source>
        <dbReference type="EMBL" id="QEL19147.1"/>
    </source>
</evidence>
<keyword evidence="1" id="KW-0863">Zinc-finger</keyword>
<reference evidence="4" key="1">
    <citation type="submission" date="2019-08" db="EMBL/GenBank/DDBJ databases">
        <title>Limnoglobus roseus gen. nov., sp. nov., a novel freshwater planctomycete with a giant genome from the family Gemmataceae.</title>
        <authorList>
            <person name="Kulichevskaya I.S."/>
            <person name="Naumoff D.G."/>
            <person name="Miroshnikov K."/>
            <person name="Ivanova A."/>
            <person name="Philippov D.A."/>
            <person name="Hakobyan A."/>
            <person name="Rijpstra I.C."/>
            <person name="Sinninghe Damste J.S."/>
            <person name="Liesack W."/>
            <person name="Dedysh S.N."/>
        </authorList>
    </citation>
    <scope>NUCLEOTIDE SEQUENCE [LARGE SCALE GENOMIC DNA]</scope>
    <source>
        <strain evidence="4">PX52</strain>
    </source>
</reference>
<keyword evidence="4" id="KW-1185">Reference proteome</keyword>